<evidence type="ECO:0000313" key="4">
    <source>
        <dbReference type="EMBL" id="OCW58550.1"/>
    </source>
</evidence>
<evidence type="ECO:0000313" key="5">
    <source>
        <dbReference type="Proteomes" id="UP000094795"/>
    </source>
</evidence>
<dbReference type="InterPro" id="IPR018060">
    <property type="entry name" value="HTH_AraC"/>
</dbReference>
<dbReference type="GO" id="GO:0043565">
    <property type="term" value="F:sequence-specific DNA binding"/>
    <property type="evidence" value="ECO:0007669"/>
    <property type="project" value="InterPro"/>
</dbReference>
<name>A0A1C1YYR3_9HYPH</name>
<dbReference type="InterPro" id="IPR053142">
    <property type="entry name" value="PchR_regulatory_protein"/>
</dbReference>
<dbReference type="STRING" id="1480615.AWJ14_05220"/>
<dbReference type="Proteomes" id="UP000094795">
    <property type="component" value="Unassembled WGS sequence"/>
</dbReference>
<evidence type="ECO:0000256" key="1">
    <source>
        <dbReference type="ARBA" id="ARBA00023015"/>
    </source>
</evidence>
<dbReference type="PANTHER" id="PTHR47893">
    <property type="entry name" value="REGULATORY PROTEIN PCHR"/>
    <property type="match status" value="1"/>
</dbReference>
<keyword evidence="1" id="KW-0805">Transcription regulation</keyword>
<dbReference type="PANTHER" id="PTHR47893:SF1">
    <property type="entry name" value="REGULATORY PROTEIN PCHR"/>
    <property type="match status" value="1"/>
</dbReference>
<dbReference type="EMBL" id="LQZT01000005">
    <property type="protein sequence ID" value="OCW58550.1"/>
    <property type="molecule type" value="Genomic_DNA"/>
</dbReference>
<dbReference type="AlphaFoldDB" id="A0A1C1YYR3"/>
<dbReference type="SMART" id="SM00342">
    <property type="entry name" value="HTH_ARAC"/>
    <property type="match status" value="1"/>
</dbReference>
<feature type="domain" description="HTH araC/xylS-type" evidence="3">
    <location>
        <begin position="1"/>
        <end position="74"/>
    </location>
</feature>
<keyword evidence="5" id="KW-1185">Reference proteome</keyword>
<dbReference type="Pfam" id="PF12833">
    <property type="entry name" value="HTH_18"/>
    <property type="match status" value="1"/>
</dbReference>
<accession>A0A1C1YYR3</accession>
<organism evidence="4 5">
    <name type="scientific">Hoeflea olei</name>
    <dbReference type="NCBI Taxonomy" id="1480615"/>
    <lineage>
        <taxon>Bacteria</taxon>
        <taxon>Pseudomonadati</taxon>
        <taxon>Pseudomonadota</taxon>
        <taxon>Alphaproteobacteria</taxon>
        <taxon>Hyphomicrobiales</taxon>
        <taxon>Rhizobiaceae</taxon>
        <taxon>Hoeflea</taxon>
    </lineage>
</organism>
<comment type="caution">
    <text evidence="4">The sequence shown here is derived from an EMBL/GenBank/DDBJ whole genome shotgun (WGS) entry which is preliminary data.</text>
</comment>
<evidence type="ECO:0000256" key="2">
    <source>
        <dbReference type="ARBA" id="ARBA00023163"/>
    </source>
</evidence>
<sequence>MSERRLDYVFQELFGASIFKTLTNARLDHAYKALQTGQVSVKELSFRLGYKHASSFSRAFYLRFGVYPSQVGSR</sequence>
<keyword evidence="2" id="KW-0804">Transcription</keyword>
<dbReference type="SUPFAM" id="SSF46689">
    <property type="entry name" value="Homeodomain-like"/>
    <property type="match status" value="1"/>
</dbReference>
<protein>
    <recommendedName>
        <fullName evidence="3">HTH araC/xylS-type domain-containing protein</fullName>
    </recommendedName>
</protein>
<proteinExistence type="predicted"/>
<dbReference type="GO" id="GO:0003700">
    <property type="term" value="F:DNA-binding transcription factor activity"/>
    <property type="evidence" value="ECO:0007669"/>
    <property type="project" value="InterPro"/>
</dbReference>
<gene>
    <name evidence="4" type="ORF">AWJ14_05220</name>
</gene>
<dbReference type="OrthoDB" id="9802263at2"/>
<dbReference type="PROSITE" id="PS01124">
    <property type="entry name" value="HTH_ARAC_FAMILY_2"/>
    <property type="match status" value="1"/>
</dbReference>
<dbReference type="InterPro" id="IPR009057">
    <property type="entry name" value="Homeodomain-like_sf"/>
</dbReference>
<reference evidence="4 5" key="1">
    <citation type="submission" date="2015-12" db="EMBL/GenBank/DDBJ databases">
        <authorList>
            <person name="Shamseldin A."/>
            <person name="Moawad H."/>
            <person name="Abd El-Rahim W.M."/>
            <person name="Sadowsky M.J."/>
        </authorList>
    </citation>
    <scope>NUCLEOTIDE SEQUENCE [LARGE SCALE GENOMIC DNA]</scope>
    <source>
        <strain evidence="4 5">JC234</strain>
    </source>
</reference>
<evidence type="ECO:0000259" key="3">
    <source>
        <dbReference type="PROSITE" id="PS01124"/>
    </source>
</evidence>
<dbReference type="Gene3D" id="1.10.10.60">
    <property type="entry name" value="Homeodomain-like"/>
    <property type="match status" value="1"/>
</dbReference>